<dbReference type="EMBL" id="VBSP01000016">
    <property type="protein sequence ID" value="TLQ41478.1"/>
    <property type="molecule type" value="Genomic_DNA"/>
</dbReference>
<sequence length="94" mass="10796">MSKEALALEWLSEHLGRPISIDDVGYESYVFEGDELDTSLIPPNYVSYFKPDQQVLTYLYAYGDTMVYLLEPLGSELPAMTLMGLLDDYELIRY</sequence>
<organism evidence="1 2">
    <name type="scientific">Ruoffia tabacinasalis</name>
    <dbReference type="NCBI Taxonomy" id="87458"/>
    <lineage>
        <taxon>Bacteria</taxon>
        <taxon>Bacillati</taxon>
        <taxon>Bacillota</taxon>
        <taxon>Bacilli</taxon>
        <taxon>Lactobacillales</taxon>
        <taxon>Aerococcaceae</taxon>
        <taxon>Ruoffia</taxon>
    </lineage>
</organism>
<dbReference type="RefSeq" id="WP_138404462.1">
    <property type="nucleotide sequence ID" value="NZ_VBSP01000016.1"/>
</dbReference>
<comment type="caution">
    <text evidence="1">The sequence shown here is derived from an EMBL/GenBank/DDBJ whole genome shotgun (WGS) entry which is preliminary data.</text>
</comment>
<proteinExistence type="predicted"/>
<name>A0A5R9DW49_9LACT</name>
<evidence type="ECO:0000313" key="2">
    <source>
        <dbReference type="Proteomes" id="UP000306420"/>
    </source>
</evidence>
<dbReference type="OrthoDB" id="2362355at2"/>
<gene>
    <name evidence="1" type="ORF">FEZ33_05805</name>
</gene>
<reference evidence="1 2" key="1">
    <citation type="submission" date="2019-05" db="EMBL/GenBank/DDBJ databases">
        <title>The metagenome of a microbial culture collection derived from dairy environment covers the genomic content of the human microbiome.</title>
        <authorList>
            <person name="Roder T."/>
            <person name="Wuthrich D."/>
            <person name="Sattari Z."/>
            <person name="Von Ah U."/>
            <person name="Bar C."/>
            <person name="Ronchi F."/>
            <person name="Macpherson A.J."/>
            <person name="Ganal-Vonarburg S.C."/>
            <person name="Bruggmann R."/>
            <person name="Vergeres G."/>
        </authorList>
    </citation>
    <scope>NUCLEOTIDE SEQUENCE [LARGE SCALE GENOMIC DNA]</scope>
    <source>
        <strain evidence="1 2">FAM 24227</strain>
    </source>
</reference>
<evidence type="ECO:0000313" key="1">
    <source>
        <dbReference type="EMBL" id="TLQ41478.1"/>
    </source>
</evidence>
<accession>A0A5R9DW49</accession>
<protein>
    <submittedName>
        <fullName evidence="1">Uncharacterized protein</fullName>
    </submittedName>
</protein>
<dbReference type="AlphaFoldDB" id="A0A5R9DW49"/>
<dbReference type="Proteomes" id="UP000306420">
    <property type="component" value="Unassembled WGS sequence"/>
</dbReference>